<dbReference type="EMBL" id="KN837548">
    <property type="protein sequence ID" value="KIJ23998.1"/>
    <property type="molecule type" value="Genomic_DNA"/>
</dbReference>
<reference evidence="1 2" key="1">
    <citation type="submission" date="2014-06" db="EMBL/GenBank/DDBJ databases">
        <title>Evolutionary Origins and Diversification of the Mycorrhizal Mutualists.</title>
        <authorList>
            <consortium name="DOE Joint Genome Institute"/>
            <consortium name="Mycorrhizal Genomics Consortium"/>
            <person name="Kohler A."/>
            <person name="Kuo A."/>
            <person name="Nagy L.G."/>
            <person name="Floudas D."/>
            <person name="Copeland A."/>
            <person name="Barry K.W."/>
            <person name="Cichocki N."/>
            <person name="Veneault-Fourrey C."/>
            <person name="LaButti K."/>
            <person name="Lindquist E.A."/>
            <person name="Lipzen A."/>
            <person name="Lundell T."/>
            <person name="Morin E."/>
            <person name="Murat C."/>
            <person name="Riley R."/>
            <person name="Ohm R."/>
            <person name="Sun H."/>
            <person name="Tunlid A."/>
            <person name="Henrissat B."/>
            <person name="Grigoriev I.V."/>
            <person name="Hibbett D.S."/>
            <person name="Martin F."/>
        </authorList>
    </citation>
    <scope>NUCLEOTIDE SEQUENCE [LARGE SCALE GENOMIC DNA]</scope>
    <source>
        <strain evidence="1 2">SS14</strain>
    </source>
</reference>
<protein>
    <submittedName>
        <fullName evidence="1">Uncharacterized protein</fullName>
    </submittedName>
</protein>
<dbReference type="Proteomes" id="UP000054279">
    <property type="component" value="Unassembled WGS sequence"/>
</dbReference>
<dbReference type="AlphaFoldDB" id="A0A0C9T572"/>
<evidence type="ECO:0000313" key="1">
    <source>
        <dbReference type="EMBL" id="KIJ23998.1"/>
    </source>
</evidence>
<sequence length="186" mass="21389">MASDSTSVQALGLRLEDVDSGSQQGVVGDNPDAYCSDMQSKEKPWMFWDAKYLDDRGCMKAIVDYKENPSAVSFYLTRPPHHFVSLFVVVRCTKPSNLAHRRRLARHFIPHPTLVTDVICRSQTTSRLHPKMRMTHISDLTKSSRERRRKSLSLELEGAPSCRTRHRRHSLLSNAPNDKKARFRIR</sequence>
<gene>
    <name evidence="1" type="ORF">M422DRAFT_275319</name>
</gene>
<organism evidence="1 2">
    <name type="scientific">Sphaerobolus stellatus (strain SS14)</name>
    <dbReference type="NCBI Taxonomy" id="990650"/>
    <lineage>
        <taxon>Eukaryota</taxon>
        <taxon>Fungi</taxon>
        <taxon>Dikarya</taxon>
        <taxon>Basidiomycota</taxon>
        <taxon>Agaricomycotina</taxon>
        <taxon>Agaricomycetes</taxon>
        <taxon>Phallomycetidae</taxon>
        <taxon>Geastrales</taxon>
        <taxon>Sphaerobolaceae</taxon>
        <taxon>Sphaerobolus</taxon>
    </lineage>
</organism>
<name>A0A0C9T572_SPHS4</name>
<proteinExistence type="predicted"/>
<accession>A0A0C9T572</accession>
<keyword evidence="2" id="KW-1185">Reference proteome</keyword>
<evidence type="ECO:0000313" key="2">
    <source>
        <dbReference type="Proteomes" id="UP000054279"/>
    </source>
</evidence>
<dbReference type="HOGENOM" id="CLU_1455273_0_0_1"/>